<sequence length="232" mass="26352">MISISTKQVELFDQAIGIRFVDKLLALLREEFPVCFRGLPDFVCKTMVVNGIQASLRCGFTLQSYIGGFVALQCNSSPDFFLHPTIAKTLAISNREKLKYHYLMNNVPKPIWNEIKLSTNPMAWFNNNNNNQAIARLSYHVCSVFPKITNIQSEAQLFLLFTIAKEKAARYGVNWEEGIAIFAVALALYGSRLDEINGPTWSKKVFFPSRLSPEKISNLLRLRILLDTDKII</sequence>
<evidence type="ECO:0000313" key="2">
    <source>
        <dbReference type="Proteomes" id="UP000249396"/>
    </source>
</evidence>
<dbReference type="Proteomes" id="UP000249396">
    <property type="component" value="Unassembled WGS sequence"/>
</dbReference>
<comment type="caution">
    <text evidence="1">The sequence shown here is derived from an EMBL/GenBank/DDBJ whole genome shotgun (WGS) entry which is preliminary data.</text>
</comment>
<dbReference type="AlphaFoldDB" id="A0A2W4R0E2"/>
<dbReference type="EMBL" id="QJPH01000331">
    <property type="protein sequence ID" value="PZN77741.1"/>
    <property type="molecule type" value="Genomic_DNA"/>
</dbReference>
<reference evidence="1 2" key="1">
    <citation type="journal article" date="2018" name="Aquat. Microb. Ecol.">
        <title>Gammaproteobacterial methanotrophs dominate.</title>
        <authorList>
            <person name="Rissanen A.J."/>
            <person name="Saarenheimo J."/>
            <person name="Tiirola M."/>
            <person name="Peura S."/>
            <person name="Aalto S.L."/>
            <person name="Karvinen A."/>
            <person name="Nykanen H."/>
        </authorList>
    </citation>
    <scope>NUCLEOTIDE SEQUENCE [LARGE SCALE GENOMIC DNA]</scope>
    <source>
        <strain evidence="1">AMbin10</strain>
    </source>
</reference>
<evidence type="ECO:0000313" key="1">
    <source>
        <dbReference type="EMBL" id="PZN77741.1"/>
    </source>
</evidence>
<accession>A0A2W4R0E2</accession>
<proteinExistence type="predicted"/>
<organism evidence="1 2">
    <name type="scientific">Candidatus Methylumidiphilus alinenensis</name>
    <dbReference type="NCBI Taxonomy" id="2202197"/>
    <lineage>
        <taxon>Bacteria</taxon>
        <taxon>Pseudomonadati</taxon>
        <taxon>Pseudomonadota</taxon>
        <taxon>Gammaproteobacteria</taxon>
        <taxon>Methylococcales</taxon>
        <taxon>Candidatus Methylumidiphilus</taxon>
    </lineage>
</organism>
<protein>
    <submittedName>
        <fullName evidence="1">Uncharacterized protein</fullName>
    </submittedName>
</protein>
<name>A0A2W4R0E2_9GAMM</name>
<gene>
    <name evidence="1" type="ORF">DM484_14050</name>
</gene>